<dbReference type="SUPFAM" id="SSF46689">
    <property type="entry name" value="Homeodomain-like"/>
    <property type="match status" value="1"/>
</dbReference>
<protein>
    <submittedName>
        <fullName evidence="4">TetR family transcriptional regulator</fullName>
    </submittedName>
</protein>
<keyword evidence="1 2" id="KW-0238">DNA-binding</keyword>
<gene>
    <name evidence="4" type="ORF">JQC93_01350</name>
</gene>
<comment type="caution">
    <text evidence="4">The sequence shown here is derived from an EMBL/GenBank/DDBJ whole genome shotgun (WGS) entry which is preliminary data.</text>
</comment>
<organism evidence="4 5">
    <name type="scientific">Vibrio ulleungensis</name>
    <dbReference type="NCBI Taxonomy" id="2807619"/>
    <lineage>
        <taxon>Bacteria</taxon>
        <taxon>Pseudomonadati</taxon>
        <taxon>Pseudomonadota</taxon>
        <taxon>Gammaproteobacteria</taxon>
        <taxon>Vibrionales</taxon>
        <taxon>Vibrionaceae</taxon>
        <taxon>Vibrio</taxon>
    </lineage>
</organism>
<evidence type="ECO:0000256" key="1">
    <source>
        <dbReference type="ARBA" id="ARBA00023125"/>
    </source>
</evidence>
<dbReference type="InterPro" id="IPR050109">
    <property type="entry name" value="HTH-type_TetR-like_transc_reg"/>
</dbReference>
<accession>A0ABS2HD90</accession>
<dbReference type="RefSeq" id="WP_205156674.1">
    <property type="nucleotide sequence ID" value="NZ_JAFEUM010000001.1"/>
</dbReference>
<dbReference type="PANTHER" id="PTHR30055:SF178">
    <property type="entry name" value="POSSIBLE TRANSCRIPTIONAL REGULATORY PROTEIN"/>
    <property type="match status" value="1"/>
</dbReference>
<dbReference type="PANTHER" id="PTHR30055">
    <property type="entry name" value="HTH-TYPE TRANSCRIPTIONAL REGULATOR RUTR"/>
    <property type="match status" value="1"/>
</dbReference>
<name>A0ABS2HD90_9VIBR</name>
<feature type="DNA-binding region" description="H-T-H motif" evidence="2">
    <location>
        <begin position="36"/>
        <end position="55"/>
    </location>
</feature>
<dbReference type="Pfam" id="PF00440">
    <property type="entry name" value="TetR_N"/>
    <property type="match status" value="1"/>
</dbReference>
<dbReference type="Gene3D" id="1.10.357.10">
    <property type="entry name" value="Tetracycline Repressor, domain 2"/>
    <property type="match status" value="1"/>
</dbReference>
<dbReference type="PROSITE" id="PS50977">
    <property type="entry name" value="HTH_TETR_2"/>
    <property type="match status" value="1"/>
</dbReference>
<dbReference type="Proteomes" id="UP000809621">
    <property type="component" value="Unassembled WGS sequence"/>
</dbReference>
<proteinExistence type="predicted"/>
<reference evidence="4 5" key="1">
    <citation type="submission" date="2021-02" db="EMBL/GenBank/DDBJ databases">
        <authorList>
            <person name="Park J.-S."/>
        </authorList>
    </citation>
    <scope>NUCLEOTIDE SEQUENCE [LARGE SCALE GENOMIC DNA]</scope>
    <source>
        <strain evidence="4 5">188UL20-2</strain>
    </source>
</reference>
<dbReference type="InterPro" id="IPR009057">
    <property type="entry name" value="Homeodomain-like_sf"/>
</dbReference>
<dbReference type="InterPro" id="IPR041483">
    <property type="entry name" value="TetR_C_34"/>
</dbReference>
<dbReference type="PRINTS" id="PR00455">
    <property type="entry name" value="HTHTETR"/>
</dbReference>
<keyword evidence="5" id="KW-1185">Reference proteome</keyword>
<evidence type="ECO:0000259" key="3">
    <source>
        <dbReference type="PROSITE" id="PS50977"/>
    </source>
</evidence>
<evidence type="ECO:0000256" key="2">
    <source>
        <dbReference type="PROSITE-ProRule" id="PRU00335"/>
    </source>
</evidence>
<feature type="domain" description="HTH tetR-type" evidence="3">
    <location>
        <begin position="13"/>
        <end position="73"/>
    </location>
</feature>
<evidence type="ECO:0000313" key="4">
    <source>
        <dbReference type="EMBL" id="MBM7035036.1"/>
    </source>
</evidence>
<dbReference type="EMBL" id="JAFEUM010000001">
    <property type="protein sequence ID" value="MBM7035036.1"/>
    <property type="molecule type" value="Genomic_DNA"/>
</dbReference>
<dbReference type="Pfam" id="PF17929">
    <property type="entry name" value="TetR_C_34"/>
    <property type="match status" value="1"/>
</dbReference>
<sequence length="215" mass="24793">MSWKRARTDDKRNERKAAIYDAAYTLFKAHGYDGVSFNGIAAQAGFTKSNMYRYFSSKEEIFLGIFQDLFEVWFSDTQTRLQKLEVDSPTETFSQLWVDAYLAHPEFLDLIPLLFTALERNSSLEQLTVFKRRSKELLYMLTLDIARIYPDIQGDKAFQFLSLSFAATSNYWAGATRNAVLDSVYALDEFKMLKPDFNNDLFNSICIIVKGLRVG</sequence>
<dbReference type="InterPro" id="IPR001647">
    <property type="entry name" value="HTH_TetR"/>
</dbReference>
<evidence type="ECO:0000313" key="5">
    <source>
        <dbReference type="Proteomes" id="UP000809621"/>
    </source>
</evidence>